<comment type="caution">
    <text evidence="1">The sequence shown here is derived from an EMBL/GenBank/DDBJ whole genome shotgun (WGS) entry which is preliminary data.</text>
</comment>
<organism evidence="1 2">
    <name type="scientific">Anaerospora hongkongensis</name>
    <dbReference type="NCBI Taxonomy" id="244830"/>
    <lineage>
        <taxon>Bacteria</taxon>
        <taxon>Bacillati</taxon>
        <taxon>Bacillota</taxon>
        <taxon>Negativicutes</taxon>
        <taxon>Selenomonadales</taxon>
        <taxon>Sporomusaceae</taxon>
        <taxon>Anaerospora</taxon>
    </lineage>
</organism>
<proteinExistence type="predicted"/>
<protein>
    <submittedName>
        <fullName evidence="1">Uncharacterized protein</fullName>
    </submittedName>
</protein>
<name>A0A4R1PLY5_9FIRM</name>
<evidence type="ECO:0000313" key="1">
    <source>
        <dbReference type="EMBL" id="TCL32213.1"/>
    </source>
</evidence>
<dbReference type="RefSeq" id="WP_132083534.1">
    <property type="nucleotide sequence ID" value="NZ_SLUI01000023.1"/>
</dbReference>
<dbReference type="Proteomes" id="UP000295063">
    <property type="component" value="Unassembled WGS sequence"/>
</dbReference>
<dbReference type="OrthoDB" id="6008408at2"/>
<dbReference type="AlphaFoldDB" id="A0A4R1PLY5"/>
<accession>A0A4R1PLY5</accession>
<keyword evidence="2" id="KW-1185">Reference proteome</keyword>
<sequence length="567" mass="64805">MLAQQNETIEIQQNELSKLNIMTEAQLERYMKELVPNVQTMKDYLLSVHGDSEVDRYFCMFAKSADGKDKKQWLYRPGEMDRAVEQFKLGDDWHIYVSQQTYLFPRRIGKDGKKPMQRTASNLRRYKALYAEIDVHEEGVEMPDFRVVLARIWYKYFTSGLLPAPNLVTFSGRGLHFIWLIDAVKTSTEMSKLFRIVNTYFSTVLSDAGADQKVAGDLVRVMRCAGTANPNNGASVISHRFDALKYNFFELAASYIPAYMLTGFNLTSMEAFNSMPDLPAKKKKNEEAGDLFTPEVIKKATTKKKRSFVTYIRTDYNLCHSRIADLYRTSEYMAEKGIKKGYRELLCWLAALWTVYAGGTYQEGLKEAIKLNNTFLVPQDEEELLRDIASARPENSYKRDGLKRYKITDAWIFEKLSLSPEVKQELTNHLQCIGHKREIEREPAKRTRKEHCQNNRKIDSEAKKQAVIAYRAANPLASMKGTAKALHIAYNTVKKYWDAAEEVKSVVDNQNSESLQELAPVVTTEGGYQHIAMYCVGGVVVEGGFSPIYISNILLSRGKPEKRINSS</sequence>
<reference evidence="1 2" key="1">
    <citation type="submission" date="2019-03" db="EMBL/GenBank/DDBJ databases">
        <title>Genomic Encyclopedia of Type Strains, Phase IV (KMG-IV): sequencing the most valuable type-strain genomes for metagenomic binning, comparative biology and taxonomic classification.</title>
        <authorList>
            <person name="Goeker M."/>
        </authorList>
    </citation>
    <scope>NUCLEOTIDE SEQUENCE [LARGE SCALE GENOMIC DNA]</scope>
    <source>
        <strain evidence="1 2">DSM 15969</strain>
    </source>
</reference>
<evidence type="ECO:0000313" key="2">
    <source>
        <dbReference type="Proteomes" id="UP000295063"/>
    </source>
</evidence>
<gene>
    <name evidence="1" type="ORF">EV210_12333</name>
</gene>
<dbReference type="EMBL" id="SLUI01000023">
    <property type="protein sequence ID" value="TCL32213.1"/>
    <property type="molecule type" value="Genomic_DNA"/>
</dbReference>